<evidence type="ECO:0008006" key="3">
    <source>
        <dbReference type="Google" id="ProtNLM"/>
    </source>
</evidence>
<sequence>MTIQFMKRMRDKWDDEQGFEDAVDLAQEFVMRTNIERDMGNMKDKEQESMSRALVVHDSPRGWYNGLVLALGVADVVVDHIDIREVNQETIGPIVALHNGFRESCFGIRKAYWKRGGCSAVHAACLIVQRRQLWAELENLMPNLPWLSDHMGLKYTWCNNQHGSGRILARLDRVFYNQAWIQKFGGWRYKVGSREGSDHAPLLGAVAHIPRPHNVPFRFNQAWTSHKEFKDFMKCSWPSFVEGSPIFRMNKKLRMLKESLKT</sequence>
<dbReference type="SUPFAM" id="SSF56219">
    <property type="entry name" value="DNase I-like"/>
    <property type="match status" value="1"/>
</dbReference>
<dbReference type="Proteomes" id="UP000631114">
    <property type="component" value="Unassembled WGS sequence"/>
</dbReference>
<evidence type="ECO:0000313" key="1">
    <source>
        <dbReference type="EMBL" id="KAF9591084.1"/>
    </source>
</evidence>
<reference evidence="1 2" key="1">
    <citation type="submission" date="2020-10" db="EMBL/GenBank/DDBJ databases">
        <title>The Coptis chinensis genome and diversification of protoberbering-type alkaloids.</title>
        <authorList>
            <person name="Wang B."/>
            <person name="Shu S."/>
            <person name="Song C."/>
            <person name="Liu Y."/>
        </authorList>
    </citation>
    <scope>NUCLEOTIDE SEQUENCE [LARGE SCALE GENOMIC DNA]</scope>
    <source>
        <strain evidence="1">HL-2020</strain>
        <tissue evidence="1">Leaf</tissue>
    </source>
</reference>
<accession>A0A835LGM7</accession>
<dbReference type="InterPro" id="IPR036691">
    <property type="entry name" value="Endo/exonu/phosph_ase_sf"/>
</dbReference>
<dbReference type="PANTHER" id="PTHR33710:SF71">
    <property type="entry name" value="ENDONUCLEASE_EXONUCLEASE_PHOSPHATASE DOMAIN-CONTAINING PROTEIN"/>
    <property type="match status" value="1"/>
</dbReference>
<comment type="caution">
    <text evidence="1">The sequence shown here is derived from an EMBL/GenBank/DDBJ whole genome shotgun (WGS) entry which is preliminary data.</text>
</comment>
<evidence type="ECO:0000313" key="2">
    <source>
        <dbReference type="Proteomes" id="UP000631114"/>
    </source>
</evidence>
<dbReference type="PANTHER" id="PTHR33710">
    <property type="entry name" value="BNAC02G09200D PROTEIN"/>
    <property type="match status" value="1"/>
</dbReference>
<protein>
    <recommendedName>
        <fullName evidence="3">Endonuclease/exonuclease/phosphatase</fullName>
    </recommendedName>
</protein>
<name>A0A835LGM7_9MAGN</name>
<keyword evidence="2" id="KW-1185">Reference proteome</keyword>
<gene>
    <name evidence="1" type="ORF">IFM89_001428</name>
</gene>
<dbReference type="EMBL" id="JADFTS010000008">
    <property type="protein sequence ID" value="KAF9591084.1"/>
    <property type="molecule type" value="Genomic_DNA"/>
</dbReference>
<proteinExistence type="predicted"/>
<dbReference type="Gene3D" id="3.60.10.10">
    <property type="entry name" value="Endonuclease/exonuclease/phosphatase"/>
    <property type="match status" value="1"/>
</dbReference>
<organism evidence="1 2">
    <name type="scientific">Coptis chinensis</name>
    <dbReference type="NCBI Taxonomy" id="261450"/>
    <lineage>
        <taxon>Eukaryota</taxon>
        <taxon>Viridiplantae</taxon>
        <taxon>Streptophyta</taxon>
        <taxon>Embryophyta</taxon>
        <taxon>Tracheophyta</taxon>
        <taxon>Spermatophyta</taxon>
        <taxon>Magnoliopsida</taxon>
        <taxon>Ranunculales</taxon>
        <taxon>Ranunculaceae</taxon>
        <taxon>Coptidoideae</taxon>
        <taxon>Coptis</taxon>
    </lineage>
</organism>
<dbReference type="AlphaFoldDB" id="A0A835LGM7"/>